<feature type="domain" description="HTH tetR-type" evidence="3">
    <location>
        <begin position="6"/>
        <end position="66"/>
    </location>
</feature>
<keyword evidence="4" id="KW-0808">Transferase</keyword>
<dbReference type="InterPro" id="IPR050624">
    <property type="entry name" value="HTH-type_Tx_Regulator"/>
</dbReference>
<evidence type="ECO:0000259" key="3">
    <source>
        <dbReference type="PROSITE" id="PS50977"/>
    </source>
</evidence>
<evidence type="ECO:0000256" key="2">
    <source>
        <dbReference type="PROSITE-ProRule" id="PRU00335"/>
    </source>
</evidence>
<protein>
    <submittedName>
        <fullName evidence="4">Probable dihydroxyacetone kinase regulator</fullName>
    </submittedName>
</protein>
<accession>A0A173V488</accession>
<dbReference type="Gene3D" id="1.10.357.10">
    <property type="entry name" value="Tetracycline Repressor, domain 2"/>
    <property type="match status" value="1"/>
</dbReference>
<dbReference type="PANTHER" id="PTHR43479">
    <property type="entry name" value="ACREF/ENVCD OPERON REPRESSOR-RELATED"/>
    <property type="match status" value="1"/>
</dbReference>
<dbReference type="PROSITE" id="PS50977">
    <property type="entry name" value="HTH_TETR_2"/>
    <property type="match status" value="1"/>
</dbReference>
<evidence type="ECO:0000313" key="5">
    <source>
        <dbReference type="Proteomes" id="UP000095597"/>
    </source>
</evidence>
<name>A0A173V488_9FIRM</name>
<evidence type="ECO:0000313" key="4">
    <source>
        <dbReference type="EMBL" id="CUN22149.1"/>
    </source>
</evidence>
<dbReference type="GO" id="GO:0003677">
    <property type="term" value="F:DNA binding"/>
    <property type="evidence" value="ECO:0007669"/>
    <property type="project" value="UniProtKB-UniRule"/>
</dbReference>
<keyword evidence="1 2" id="KW-0238">DNA-binding</keyword>
<proteinExistence type="predicted"/>
<dbReference type="SUPFAM" id="SSF46689">
    <property type="entry name" value="Homeodomain-like"/>
    <property type="match status" value="1"/>
</dbReference>
<dbReference type="OrthoDB" id="9810250at2"/>
<evidence type="ECO:0000256" key="1">
    <source>
        <dbReference type="ARBA" id="ARBA00023125"/>
    </source>
</evidence>
<dbReference type="InterPro" id="IPR009057">
    <property type="entry name" value="Homeodomain-like_sf"/>
</dbReference>
<dbReference type="Proteomes" id="UP000095597">
    <property type="component" value="Unassembled WGS sequence"/>
</dbReference>
<dbReference type="GO" id="GO:0016301">
    <property type="term" value="F:kinase activity"/>
    <property type="evidence" value="ECO:0007669"/>
    <property type="project" value="UniProtKB-KW"/>
</dbReference>
<dbReference type="RefSeq" id="WP_055215046.1">
    <property type="nucleotide sequence ID" value="NZ_CYXO01000019.1"/>
</dbReference>
<sequence length="185" mass="21320">MDLRIEKTERGIKNAFIELRSRKPLEKITVKELCESARINKSTFYAHYKDIYDLSDAMEEEVVQSIANSIQHPEYLLEHPAEFARELLMAYISQNSLTAILFSGSQANHFADSIERSIKQMIFEKYPEFEEDTAMNVMLSFCIQGSYHAYQKNRSGDIMTVIDVIVGMTGAVRPMYEERLGESRS</sequence>
<organism evidence="4 5">
    <name type="scientific">Dorea longicatena</name>
    <dbReference type="NCBI Taxonomy" id="88431"/>
    <lineage>
        <taxon>Bacteria</taxon>
        <taxon>Bacillati</taxon>
        <taxon>Bacillota</taxon>
        <taxon>Clostridia</taxon>
        <taxon>Lachnospirales</taxon>
        <taxon>Lachnospiraceae</taxon>
        <taxon>Dorea</taxon>
    </lineage>
</organism>
<dbReference type="PANTHER" id="PTHR43479:SF7">
    <property type="entry name" value="TETR-FAMILY TRANSCRIPTIONAL REGULATOR"/>
    <property type="match status" value="1"/>
</dbReference>
<keyword evidence="4" id="KW-0418">Kinase</keyword>
<gene>
    <name evidence="4" type="ORF">ERS852573_02593</name>
</gene>
<reference evidence="4 5" key="1">
    <citation type="submission" date="2015-09" db="EMBL/GenBank/DDBJ databases">
        <authorList>
            <consortium name="Pathogen Informatics"/>
        </authorList>
    </citation>
    <scope>NUCLEOTIDE SEQUENCE [LARGE SCALE GENOMIC DNA]</scope>
    <source>
        <strain evidence="4 5">2789STDY5834961</strain>
    </source>
</reference>
<dbReference type="EMBL" id="CYXO01000019">
    <property type="protein sequence ID" value="CUN22149.1"/>
    <property type="molecule type" value="Genomic_DNA"/>
</dbReference>
<feature type="DNA-binding region" description="H-T-H motif" evidence="2">
    <location>
        <begin position="29"/>
        <end position="48"/>
    </location>
</feature>
<dbReference type="AlphaFoldDB" id="A0A173V488"/>
<dbReference type="InterPro" id="IPR001647">
    <property type="entry name" value="HTH_TetR"/>
</dbReference>